<name>A0A2T7A519_TUBBO</name>
<keyword evidence="2" id="KW-0472">Membrane</keyword>
<gene>
    <name evidence="3" type="ORF">B9Z19DRAFT_1190116</name>
</gene>
<proteinExistence type="predicted"/>
<dbReference type="EMBL" id="NESQ01000021">
    <property type="protein sequence ID" value="PUU82841.1"/>
    <property type="molecule type" value="Genomic_DNA"/>
</dbReference>
<feature type="compositionally biased region" description="Low complexity" evidence="1">
    <location>
        <begin position="169"/>
        <end position="178"/>
    </location>
</feature>
<evidence type="ECO:0000313" key="4">
    <source>
        <dbReference type="Proteomes" id="UP000244722"/>
    </source>
</evidence>
<feature type="region of interest" description="Disordered" evidence="1">
    <location>
        <begin position="158"/>
        <end position="189"/>
    </location>
</feature>
<evidence type="ECO:0000313" key="3">
    <source>
        <dbReference type="EMBL" id="PUU82841.1"/>
    </source>
</evidence>
<dbReference type="Proteomes" id="UP000244722">
    <property type="component" value="Unassembled WGS sequence"/>
</dbReference>
<feature type="transmembrane region" description="Helical" evidence="2">
    <location>
        <begin position="67"/>
        <end position="86"/>
    </location>
</feature>
<protein>
    <submittedName>
        <fullName evidence="3">Uncharacterized protein</fullName>
    </submittedName>
</protein>
<accession>A0A2T7A519</accession>
<evidence type="ECO:0000256" key="1">
    <source>
        <dbReference type="SAM" id="MobiDB-lite"/>
    </source>
</evidence>
<keyword evidence="2" id="KW-1133">Transmembrane helix</keyword>
<sequence>MVHSLSGPTSKTLLGTLVTEFRCPQQSPNRGIARLFSEIFATDEEASKFRNLLKSSDLSPSQNSSDLSSVLAIPFTTFAVLAVFFLDGTSQIIATFFDFVLFIGYVTSAVTAHSINGHEDRNGELVRLVVGLVVLQLILFFITTILSLLVVRRSEASDNSPVSEKHSRFSFSRSSRGSGENRAVPSSAV</sequence>
<organism evidence="3 4">
    <name type="scientific">Tuber borchii</name>
    <name type="common">White truffle</name>
    <dbReference type="NCBI Taxonomy" id="42251"/>
    <lineage>
        <taxon>Eukaryota</taxon>
        <taxon>Fungi</taxon>
        <taxon>Dikarya</taxon>
        <taxon>Ascomycota</taxon>
        <taxon>Pezizomycotina</taxon>
        <taxon>Pezizomycetes</taxon>
        <taxon>Pezizales</taxon>
        <taxon>Tuberaceae</taxon>
        <taxon>Tuber</taxon>
    </lineage>
</organism>
<reference evidence="3 4" key="1">
    <citation type="submission" date="2017-04" db="EMBL/GenBank/DDBJ databases">
        <title>Draft genome sequence of Tuber borchii Vittad., a whitish edible truffle.</title>
        <authorList>
            <consortium name="DOE Joint Genome Institute"/>
            <person name="Murat C."/>
            <person name="Kuo A."/>
            <person name="Barry K.W."/>
            <person name="Clum A."/>
            <person name="Dockter R.B."/>
            <person name="Fauchery L."/>
            <person name="Iotti M."/>
            <person name="Kohler A."/>
            <person name="Labutti K."/>
            <person name="Lindquist E.A."/>
            <person name="Lipzen A."/>
            <person name="Ohm R.A."/>
            <person name="Wang M."/>
            <person name="Grigoriev I.V."/>
            <person name="Zambonelli A."/>
            <person name="Martin F.M."/>
        </authorList>
    </citation>
    <scope>NUCLEOTIDE SEQUENCE [LARGE SCALE GENOMIC DNA]</scope>
    <source>
        <strain evidence="3 4">Tbo3840</strain>
    </source>
</reference>
<dbReference type="OrthoDB" id="5342507at2759"/>
<dbReference type="AlphaFoldDB" id="A0A2T7A519"/>
<comment type="caution">
    <text evidence="3">The sequence shown here is derived from an EMBL/GenBank/DDBJ whole genome shotgun (WGS) entry which is preliminary data.</text>
</comment>
<keyword evidence="2" id="KW-0812">Transmembrane</keyword>
<keyword evidence="4" id="KW-1185">Reference proteome</keyword>
<feature type="transmembrane region" description="Helical" evidence="2">
    <location>
        <begin position="93"/>
        <end position="113"/>
    </location>
</feature>
<evidence type="ECO:0000256" key="2">
    <source>
        <dbReference type="SAM" id="Phobius"/>
    </source>
</evidence>
<feature type="transmembrane region" description="Helical" evidence="2">
    <location>
        <begin position="125"/>
        <end position="151"/>
    </location>
</feature>